<reference evidence="1" key="1">
    <citation type="submission" date="2016-10" db="EMBL/GenBank/DDBJ databases">
        <authorList>
            <person name="de Groot N.N."/>
        </authorList>
    </citation>
    <scope>NUCLEOTIDE SEQUENCE [LARGE SCALE GENOMIC DNA]</scope>
    <source>
        <strain evidence="1">DSM 44468</strain>
    </source>
</reference>
<dbReference type="STRING" id="115433.SAMN05421835_108192"/>
<keyword evidence="2" id="KW-1185">Reference proteome</keyword>
<evidence type="ECO:0000313" key="2">
    <source>
        <dbReference type="Proteomes" id="UP000199025"/>
    </source>
</evidence>
<organism evidence="1 2">
    <name type="scientific">Amycolatopsis sacchari</name>
    <dbReference type="NCBI Taxonomy" id="115433"/>
    <lineage>
        <taxon>Bacteria</taxon>
        <taxon>Bacillati</taxon>
        <taxon>Actinomycetota</taxon>
        <taxon>Actinomycetes</taxon>
        <taxon>Pseudonocardiales</taxon>
        <taxon>Pseudonocardiaceae</taxon>
        <taxon>Amycolatopsis</taxon>
    </lineage>
</organism>
<dbReference type="OrthoDB" id="3540850at2"/>
<proteinExistence type="predicted"/>
<name>A0A1I3TZP5_9PSEU</name>
<evidence type="ECO:0000313" key="1">
    <source>
        <dbReference type="EMBL" id="SFJ76778.1"/>
    </source>
</evidence>
<protein>
    <submittedName>
        <fullName evidence="1">Uncharacterized protein</fullName>
    </submittedName>
</protein>
<accession>A0A1I3TZP5</accession>
<dbReference type="EMBL" id="FORP01000008">
    <property type="protein sequence ID" value="SFJ76778.1"/>
    <property type="molecule type" value="Genomic_DNA"/>
</dbReference>
<gene>
    <name evidence="1" type="ORF">SAMN05421835_108192</name>
</gene>
<dbReference type="Proteomes" id="UP000199025">
    <property type="component" value="Unassembled WGS sequence"/>
</dbReference>
<dbReference type="AlphaFoldDB" id="A0A1I3TZP5"/>
<sequence>MTEKKTTWGVVWSPDFGRYASGQLDASQVRCVLCEQAPCACPPIGSPEYWALTQARHRKGRA</sequence>
<dbReference type="RefSeq" id="WP_091508214.1">
    <property type="nucleotide sequence ID" value="NZ_FORP01000008.1"/>
</dbReference>